<evidence type="ECO:0000313" key="2">
    <source>
        <dbReference type="EMBL" id="PZQ88857.1"/>
    </source>
</evidence>
<organism evidence="2 3">
    <name type="scientific">Acinetobacter johnsonii</name>
    <dbReference type="NCBI Taxonomy" id="40214"/>
    <lineage>
        <taxon>Bacteria</taxon>
        <taxon>Pseudomonadati</taxon>
        <taxon>Pseudomonadota</taxon>
        <taxon>Gammaproteobacteria</taxon>
        <taxon>Moraxellales</taxon>
        <taxon>Moraxellaceae</taxon>
        <taxon>Acinetobacter</taxon>
    </lineage>
</organism>
<evidence type="ECO:0000256" key="1">
    <source>
        <dbReference type="SAM" id="MobiDB-lite"/>
    </source>
</evidence>
<dbReference type="AlphaFoldDB" id="A0A2W5T0V4"/>
<proteinExistence type="predicted"/>
<evidence type="ECO:0000313" key="3">
    <source>
        <dbReference type="Proteomes" id="UP000249282"/>
    </source>
</evidence>
<gene>
    <name evidence="2" type="ORF">DI542_10120</name>
</gene>
<evidence type="ECO:0008006" key="4">
    <source>
        <dbReference type="Google" id="ProtNLM"/>
    </source>
</evidence>
<dbReference type="EMBL" id="QFQJ01000051">
    <property type="protein sequence ID" value="PZQ88857.1"/>
    <property type="molecule type" value="Genomic_DNA"/>
</dbReference>
<accession>A0A2W5T0V4</accession>
<dbReference type="InterPro" id="IPR018738">
    <property type="entry name" value="DUF2280"/>
</dbReference>
<reference evidence="2 3" key="1">
    <citation type="submission" date="2017-11" db="EMBL/GenBank/DDBJ databases">
        <title>Infants hospitalized years apart are colonized by the same room-sourced microbial strains.</title>
        <authorList>
            <person name="Brooks B."/>
            <person name="Olm M.R."/>
            <person name="Firek B.A."/>
            <person name="Baker R."/>
            <person name="Thomas B.C."/>
            <person name="Morowitz M.J."/>
            <person name="Banfield J.F."/>
        </authorList>
    </citation>
    <scope>NUCLEOTIDE SEQUENCE [LARGE SCALE GENOMIC DNA]</scope>
    <source>
        <strain evidence="2">S2_003_000_R3_20</strain>
    </source>
</reference>
<dbReference type="Pfam" id="PF10045">
    <property type="entry name" value="DUF2280"/>
    <property type="match status" value="1"/>
</dbReference>
<sequence>MAALKEPVKIFIVQSLACFETPQQVADAVQQRFGIEVDRRQCEGYDPTKYTGRNLSKKLKDLFERTRKDFKENIEDIPIANKAFHFKELQKMYDDWGKNKVMRQNVLKQAQGLLQSGKSASPSGLSEKEQIEIDIKRLELEKLQKEVRPPATRPPEEDYKISLKPDEEIPHEPIL</sequence>
<feature type="region of interest" description="Disordered" evidence="1">
    <location>
        <begin position="144"/>
        <end position="175"/>
    </location>
</feature>
<name>A0A2W5T0V4_ACIJO</name>
<comment type="caution">
    <text evidence="2">The sequence shown here is derived from an EMBL/GenBank/DDBJ whole genome shotgun (WGS) entry which is preliminary data.</text>
</comment>
<dbReference type="Proteomes" id="UP000249282">
    <property type="component" value="Unassembled WGS sequence"/>
</dbReference>
<protein>
    <recommendedName>
        <fullName evidence="4">DUF2280 domain-containing protein</fullName>
    </recommendedName>
</protein>